<keyword evidence="2" id="KW-1185">Reference proteome</keyword>
<evidence type="ECO:0000313" key="2">
    <source>
        <dbReference type="Proteomes" id="UP000823773"/>
    </source>
</evidence>
<dbReference type="EMBL" id="JAGGJR010000002">
    <property type="protein sequence ID" value="MBP1871543.1"/>
    <property type="molecule type" value="Genomic_DNA"/>
</dbReference>
<comment type="caution">
    <text evidence="1">The sequence shown here is derived from an EMBL/GenBank/DDBJ whole genome shotgun (WGS) entry which is preliminary data.</text>
</comment>
<gene>
    <name evidence="1" type="ORF">J2Z19_001255</name>
</gene>
<dbReference type="Proteomes" id="UP000823773">
    <property type="component" value="Unassembled WGS sequence"/>
</dbReference>
<sequence length="62" mass="6447">MQLMSMPAVAGISLGVAIATIFSRKHRGKPGGERTLAALGSFLATLLGLLALNFGIFCLQQS</sequence>
<organism evidence="1 2">
    <name type="scientific">Ensifer adhaerens</name>
    <name type="common">Sinorhizobium morelense</name>
    <dbReference type="NCBI Taxonomy" id="106592"/>
    <lineage>
        <taxon>Bacteria</taxon>
        <taxon>Pseudomonadati</taxon>
        <taxon>Pseudomonadota</taxon>
        <taxon>Alphaproteobacteria</taxon>
        <taxon>Hyphomicrobiales</taxon>
        <taxon>Rhizobiaceae</taxon>
        <taxon>Sinorhizobium/Ensifer group</taxon>
        <taxon>Ensifer</taxon>
    </lineage>
</organism>
<protein>
    <submittedName>
        <fullName evidence="1">Uncharacterized protein</fullName>
    </submittedName>
</protein>
<proteinExistence type="predicted"/>
<reference evidence="1" key="1">
    <citation type="submission" date="2021-03" db="EMBL/GenBank/DDBJ databases">
        <title>Genomic Encyclopedia of Type Strains, Phase IV (KMG-IV): sequencing the most valuable type-strain genomes for metagenomic binning, comparative biology and taxonomic classification.</title>
        <authorList>
            <person name="Goeker M."/>
        </authorList>
    </citation>
    <scope>NUCLEOTIDE SEQUENCE</scope>
    <source>
        <strain evidence="1">DSM 18131</strain>
    </source>
</reference>
<evidence type="ECO:0000313" key="1">
    <source>
        <dbReference type="EMBL" id="MBP1871543.1"/>
    </source>
</evidence>
<name>A0ACC5SRP9_ENSAD</name>
<accession>A0ACC5SRP9</accession>